<dbReference type="AlphaFoldDB" id="A0A1I0R4K4"/>
<feature type="domain" description="Pyrrolo-quinoline quinone repeat" evidence="2">
    <location>
        <begin position="86"/>
        <end position="197"/>
    </location>
</feature>
<gene>
    <name evidence="3" type="ORF">SAMN04487945_3101</name>
</gene>
<evidence type="ECO:0000313" key="3">
    <source>
        <dbReference type="EMBL" id="SEW34924.1"/>
    </source>
</evidence>
<dbReference type="Proteomes" id="UP000198518">
    <property type="component" value="Unassembled WGS sequence"/>
</dbReference>
<organism evidence="3 4">
    <name type="scientific">Halobacterium jilantaiense</name>
    <dbReference type="NCBI Taxonomy" id="355548"/>
    <lineage>
        <taxon>Archaea</taxon>
        <taxon>Methanobacteriati</taxon>
        <taxon>Methanobacteriota</taxon>
        <taxon>Stenosarchaea group</taxon>
        <taxon>Halobacteria</taxon>
        <taxon>Halobacteriales</taxon>
        <taxon>Halobacteriaceae</taxon>
        <taxon>Halobacterium</taxon>
    </lineage>
</organism>
<accession>A0A1I0R4K4</accession>
<feature type="region of interest" description="Disordered" evidence="1">
    <location>
        <begin position="238"/>
        <end position="285"/>
    </location>
</feature>
<feature type="region of interest" description="Disordered" evidence="1">
    <location>
        <begin position="39"/>
        <end position="64"/>
    </location>
</feature>
<dbReference type="InterPro" id="IPR015943">
    <property type="entry name" value="WD40/YVTN_repeat-like_dom_sf"/>
</dbReference>
<evidence type="ECO:0000313" key="4">
    <source>
        <dbReference type="Proteomes" id="UP000198518"/>
    </source>
</evidence>
<dbReference type="SUPFAM" id="SSF50998">
    <property type="entry name" value="Quinoprotein alcohol dehydrogenase-like"/>
    <property type="match status" value="1"/>
</dbReference>
<protein>
    <submittedName>
        <fullName evidence="3">PQQ-like domain-containing protein</fullName>
    </submittedName>
</protein>
<keyword evidence="4" id="KW-1185">Reference proteome</keyword>
<sequence>MPSRRRFLTTIGTDGSVGLAGCMGGVREYFEDETTVEGACDGSPGAWPTAGGDSGRTGHTDTAPPATDADAVDLLAGIHEDGRQQVAAALPVVADGTAYVPVTSGLIAVNLEPLRDGAHWTYDLDEQIEAVPLSTCGVVLVPGLNRLAAVDQGTGERYWRVSSGSREATSVASRDETIFLAGPSLRAIDVRTEDRLWSVDGGDHSTTGASTAQRTSMGGVASTATISMVNSGGISHLGRLSGRRPCGMGRSGLRTIGEPGVRSKSSGNAGYETGMVSFTHRSASS</sequence>
<dbReference type="OrthoDB" id="145878at2157"/>
<proteinExistence type="predicted"/>
<dbReference type="Gene3D" id="2.130.10.10">
    <property type="entry name" value="YVTN repeat-like/Quinoprotein amine dehydrogenase"/>
    <property type="match status" value="1"/>
</dbReference>
<name>A0A1I0R4K4_9EURY</name>
<dbReference type="InterPro" id="IPR002372">
    <property type="entry name" value="PQQ_rpt_dom"/>
</dbReference>
<dbReference type="InterPro" id="IPR011047">
    <property type="entry name" value="Quinoprotein_ADH-like_sf"/>
</dbReference>
<evidence type="ECO:0000256" key="1">
    <source>
        <dbReference type="SAM" id="MobiDB-lite"/>
    </source>
</evidence>
<dbReference type="Pfam" id="PF13360">
    <property type="entry name" value="PQQ_2"/>
    <property type="match status" value="1"/>
</dbReference>
<evidence type="ECO:0000259" key="2">
    <source>
        <dbReference type="Pfam" id="PF13360"/>
    </source>
</evidence>
<dbReference type="EMBL" id="FOJA01000002">
    <property type="protein sequence ID" value="SEW34924.1"/>
    <property type="molecule type" value="Genomic_DNA"/>
</dbReference>
<reference evidence="3 4" key="1">
    <citation type="submission" date="2016-10" db="EMBL/GenBank/DDBJ databases">
        <authorList>
            <person name="de Groot N.N."/>
        </authorList>
    </citation>
    <scope>NUCLEOTIDE SEQUENCE [LARGE SCALE GENOMIC DNA]</scope>
    <source>
        <strain evidence="3 4">CGMCC 1.5337</strain>
    </source>
</reference>